<evidence type="ECO:0000256" key="7">
    <source>
        <dbReference type="PIRSR" id="PIRSR000097-3"/>
    </source>
</evidence>
<dbReference type="GO" id="GO:0004032">
    <property type="term" value="F:aldose reductase (NADPH) activity"/>
    <property type="evidence" value="ECO:0007669"/>
    <property type="project" value="UniProtKB-ARBA"/>
</dbReference>
<dbReference type="RefSeq" id="XP_015468760.1">
    <property type="nucleotide sequence ID" value="XM_015610377.1"/>
</dbReference>
<dbReference type="GO" id="GO:0006066">
    <property type="term" value="P:alcohol metabolic process"/>
    <property type="evidence" value="ECO:0007669"/>
    <property type="project" value="UniProtKB-ARBA"/>
</dbReference>
<comment type="caution">
    <text evidence="9">The sequence shown here is derived from an EMBL/GenBank/DDBJ whole genome shotgun (WGS) entry which is preliminary data.</text>
</comment>
<dbReference type="PRINTS" id="PR00069">
    <property type="entry name" value="ALDKETRDTASE"/>
</dbReference>
<evidence type="ECO:0000256" key="6">
    <source>
        <dbReference type="PIRSR" id="PIRSR000097-2"/>
    </source>
</evidence>
<dbReference type="Pfam" id="PF00248">
    <property type="entry name" value="Aldo_ket_red"/>
    <property type="match status" value="1"/>
</dbReference>
<dbReference type="OrthoDB" id="416253at2759"/>
<organism evidence="9 10">
    <name type="scientific">Debaryomyces fabryi</name>
    <dbReference type="NCBI Taxonomy" id="58627"/>
    <lineage>
        <taxon>Eukaryota</taxon>
        <taxon>Fungi</taxon>
        <taxon>Dikarya</taxon>
        <taxon>Ascomycota</taxon>
        <taxon>Saccharomycotina</taxon>
        <taxon>Pichiomycetes</taxon>
        <taxon>Debaryomycetaceae</taxon>
        <taxon>Debaryomyces</taxon>
    </lineage>
</organism>
<dbReference type="EMBL" id="LMYN01000022">
    <property type="protein sequence ID" value="KSA02658.1"/>
    <property type="molecule type" value="Genomic_DNA"/>
</dbReference>
<proteinExistence type="inferred from homology"/>
<reference evidence="9 10" key="1">
    <citation type="submission" date="2015-11" db="EMBL/GenBank/DDBJ databases">
        <title>The genome of Debaryomyces fabryi.</title>
        <authorList>
            <person name="Tafer H."/>
            <person name="Lopandic K."/>
        </authorList>
    </citation>
    <scope>NUCLEOTIDE SEQUENCE [LARGE SCALE GENOMIC DNA]</scope>
    <source>
        <strain evidence="9 10">CBS 789</strain>
    </source>
</reference>
<protein>
    <recommendedName>
        <fullName evidence="8">NADP-dependent oxidoreductase domain-containing protein</fullName>
    </recommendedName>
</protein>
<dbReference type="GO" id="GO:0042180">
    <property type="term" value="P:ketone metabolic process"/>
    <property type="evidence" value="ECO:0007669"/>
    <property type="project" value="UniProtKB-ARBA"/>
</dbReference>
<dbReference type="PROSITE" id="PS00798">
    <property type="entry name" value="ALDOKETO_REDUCTASE_1"/>
    <property type="match status" value="1"/>
</dbReference>
<accession>A0A0V1Q2I0</accession>
<sequence length="294" mass="32885">MAATLKNNTDYITLNNGDKIPAVGLGTWQATEKDAAYNSVKAALQNGYRHIDTAAIYGNEEEVGRGIKDSGVSREEIFVTTKLWNADHKKAEEALNTSLKKLGLDYVDLYLIHWPVSVKPDTKEPYSDWDYVNTYKELQKLKASGKTRAIGVSNFTVKKLERLLSDKEVTVKPAVNQIEAHPLLTQPELTEYLKKNDIVIEAYSPLGSSNSPLFKNETVVAIAEKYQVEPAQVLVSWAIQRDTVVLPKSVTESRIISNLKTFKLSDEDFKTLNNLSQKDGVVRTCNPGFNNFDD</sequence>
<name>A0A0V1Q2I0_9ASCO</name>
<dbReference type="InterPro" id="IPR020471">
    <property type="entry name" value="AKR"/>
</dbReference>
<comment type="subcellular location">
    <subcellularLocation>
        <location evidence="1">Cytoplasm</location>
    </subcellularLocation>
</comment>
<dbReference type="GO" id="GO:0042843">
    <property type="term" value="P:D-xylose catabolic process"/>
    <property type="evidence" value="ECO:0007669"/>
    <property type="project" value="UniProtKB-ARBA"/>
</dbReference>
<dbReference type="PANTHER" id="PTHR11732">
    <property type="entry name" value="ALDO/KETO REDUCTASE"/>
    <property type="match status" value="1"/>
</dbReference>
<dbReference type="GeneID" id="26838556"/>
<feature type="binding site" evidence="6">
    <location>
        <position position="113"/>
    </location>
    <ligand>
        <name>substrate</name>
    </ligand>
</feature>
<keyword evidence="4" id="KW-0560">Oxidoreductase</keyword>
<evidence type="ECO:0000256" key="5">
    <source>
        <dbReference type="PIRSR" id="PIRSR000097-1"/>
    </source>
</evidence>
<gene>
    <name evidence="9" type="ORF">AC631_01547</name>
</gene>
<dbReference type="InterPro" id="IPR036812">
    <property type="entry name" value="NAD(P)_OxRdtase_dom_sf"/>
</dbReference>
<keyword evidence="10" id="KW-1185">Reference proteome</keyword>
<dbReference type="InterPro" id="IPR018170">
    <property type="entry name" value="Aldo/ket_reductase_CS"/>
</dbReference>
<dbReference type="GO" id="GO:0005737">
    <property type="term" value="C:cytoplasm"/>
    <property type="evidence" value="ECO:0007669"/>
    <property type="project" value="UniProtKB-SubCell"/>
</dbReference>
<dbReference type="Gene3D" id="3.20.20.100">
    <property type="entry name" value="NADP-dependent oxidoreductase domain"/>
    <property type="match status" value="1"/>
</dbReference>
<feature type="domain" description="NADP-dependent oxidoreductase" evidence="8">
    <location>
        <begin position="23"/>
        <end position="275"/>
    </location>
</feature>
<evidence type="ECO:0000256" key="1">
    <source>
        <dbReference type="ARBA" id="ARBA00004496"/>
    </source>
</evidence>
<dbReference type="PROSITE" id="PS00062">
    <property type="entry name" value="ALDOKETO_REDUCTASE_2"/>
    <property type="match status" value="1"/>
</dbReference>
<feature type="site" description="Lowers pKa of active site Tyr" evidence="7">
    <location>
        <position position="82"/>
    </location>
</feature>
<dbReference type="SUPFAM" id="SSF51430">
    <property type="entry name" value="NAD(P)-linked oxidoreductase"/>
    <property type="match status" value="1"/>
</dbReference>
<comment type="similarity">
    <text evidence="2">Belongs to the aldo/keto reductase family.</text>
</comment>
<evidence type="ECO:0000313" key="10">
    <source>
        <dbReference type="Proteomes" id="UP000054251"/>
    </source>
</evidence>
<dbReference type="PIRSF" id="PIRSF000097">
    <property type="entry name" value="AKR"/>
    <property type="match status" value="1"/>
</dbReference>
<evidence type="ECO:0000256" key="2">
    <source>
        <dbReference type="ARBA" id="ARBA00007905"/>
    </source>
</evidence>
<dbReference type="InterPro" id="IPR023210">
    <property type="entry name" value="NADP_OxRdtase_dom"/>
</dbReference>
<evidence type="ECO:0000313" key="9">
    <source>
        <dbReference type="EMBL" id="KSA02658.1"/>
    </source>
</evidence>
<keyword evidence="3" id="KW-0963">Cytoplasm</keyword>
<dbReference type="FunFam" id="3.20.20.100:FF:000018">
    <property type="entry name" value="Glycerol dehydrogenase Gcy1"/>
    <property type="match status" value="1"/>
</dbReference>
<evidence type="ECO:0000256" key="4">
    <source>
        <dbReference type="ARBA" id="ARBA00023002"/>
    </source>
</evidence>
<feature type="active site" description="Proton donor" evidence="5">
    <location>
        <position position="57"/>
    </location>
</feature>
<dbReference type="Proteomes" id="UP000054251">
    <property type="component" value="Unassembled WGS sequence"/>
</dbReference>
<evidence type="ECO:0000256" key="3">
    <source>
        <dbReference type="ARBA" id="ARBA00022490"/>
    </source>
</evidence>
<dbReference type="AlphaFoldDB" id="A0A0V1Q2I0"/>
<dbReference type="GO" id="GO:0033554">
    <property type="term" value="P:cellular response to stress"/>
    <property type="evidence" value="ECO:0007669"/>
    <property type="project" value="UniProtKB-ARBA"/>
</dbReference>
<evidence type="ECO:0000259" key="8">
    <source>
        <dbReference type="Pfam" id="PF00248"/>
    </source>
</evidence>
<dbReference type="GO" id="GO:0019568">
    <property type="term" value="P:arabinose catabolic process"/>
    <property type="evidence" value="ECO:0007669"/>
    <property type="project" value="UniProtKB-ARBA"/>
</dbReference>